<feature type="compositionally biased region" description="Polar residues" evidence="1">
    <location>
        <begin position="1"/>
        <end position="15"/>
    </location>
</feature>
<protein>
    <submittedName>
        <fullName evidence="2">Uncharacterized protein</fullName>
    </submittedName>
</protein>
<dbReference type="AlphaFoldDB" id="A0A5B7G0Q2"/>
<dbReference type="EMBL" id="VSRR010009681">
    <property type="protein sequence ID" value="MPC50708.1"/>
    <property type="molecule type" value="Genomic_DNA"/>
</dbReference>
<organism evidence="2 3">
    <name type="scientific">Portunus trituberculatus</name>
    <name type="common">Swimming crab</name>
    <name type="synonym">Neptunus trituberculatus</name>
    <dbReference type="NCBI Taxonomy" id="210409"/>
    <lineage>
        <taxon>Eukaryota</taxon>
        <taxon>Metazoa</taxon>
        <taxon>Ecdysozoa</taxon>
        <taxon>Arthropoda</taxon>
        <taxon>Crustacea</taxon>
        <taxon>Multicrustacea</taxon>
        <taxon>Malacostraca</taxon>
        <taxon>Eumalacostraca</taxon>
        <taxon>Eucarida</taxon>
        <taxon>Decapoda</taxon>
        <taxon>Pleocyemata</taxon>
        <taxon>Brachyura</taxon>
        <taxon>Eubrachyura</taxon>
        <taxon>Portunoidea</taxon>
        <taxon>Portunidae</taxon>
        <taxon>Portuninae</taxon>
        <taxon>Portunus</taxon>
    </lineage>
</organism>
<feature type="region of interest" description="Disordered" evidence="1">
    <location>
        <begin position="118"/>
        <end position="139"/>
    </location>
</feature>
<evidence type="ECO:0000313" key="3">
    <source>
        <dbReference type="Proteomes" id="UP000324222"/>
    </source>
</evidence>
<evidence type="ECO:0000313" key="2">
    <source>
        <dbReference type="EMBL" id="MPC50708.1"/>
    </source>
</evidence>
<gene>
    <name evidence="2" type="ORF">E2C01_044538</name>
</gene>
<dbReference type="Proteomes" id="UP000324222">
    <property type="component" value="Unassembled WGS sequence"/>
</dbReference>
<name>A0A5B7G0Q2_PORTR</name>
<comment type="caution">
    <text evidence="2">The sequence shown here is derived from an EMBL/GenBank/DDBJ whole genome shotgun (WGS) entry which is preliminary data.</text>
</comment>
<reference evidence="2 3" key="1">
    <citation type="submission" date="2019-05" db="EMBL/GenBank/DDBJ databases">
        <title>Another draft genome of Portunus trituberculatus and its Hox gene families provides insights of decapod evolution.</title>
        <authorList>
            <person name="Jeong J.-H."/>
            <person name="Song I."/>
            <person name="Kim S."/>
            <person name="Choi T."/>
            <person name="Kim D."/>
            <person name="Ryu S."/>
            <person name="Kim W."/>
        </authorList>
    </citation>
    <scope>NUCLEOTIDE SEQUENCE [LARGE SCALE GENOMIC DNA]</scope>
    <source>
        <tissue evidence="2">Muscle</tissue>
    </source>
</reference>
<feature type="compositionally biased region" description="Basic and acidic residues" evidence="1">
    <location>
        <begin position="127"/>
        <end position="139"/>
    </location>
</feature>
<proteinExistence type="predicted"/>
<sequence>MASQHPTGQEGQQDPPSREDSAVVPGKWHRTHRTRKGEIFGGGMAFFPGWPRHNMLLSGVLAAPRLLLYPAAPLYIPEITPPESFLTIPNVTGKKYTRGKKTRLNYTGRKRRFCPCVKGRPGTTDPGEVHPQHSLEEDR</sequence>
<evidence type="ECO:0000256" key="1">
    <source>
        <dbReference type="SAM" id="MobiDB-lite"/>
    </source>
</evidence>
<feature type="region of interest" description="Disordered" evidence="1">
    <location>
        <begin position="1"/>
        <end position="35"/>
    </location>
</feature>
<keyword evidence="3" id="KW-1185">Reference proteome</keyword>
<accession>A0A5B7G0Q2</accession>